<proteinExistence type="predicted"/>
<protein>
    <submittedName>
        <fullName evidence="1">Uncharacterized protein</fullName>
    </submittedName>
</protein>
<evidence type="ECO:0000313" key="2">
    <source>
        <dbReference type="Proteomes" id="UP000184315"/>
    </source>
</evidence>
<dbReference type="Proteomes" id="UP000184315">
    <property type="component" value="Unassembled WGS sequence"/>
</dbReference>
<dbReference type="EMBL" id="CZDF01000156">
    <property type="protein sequence ID" value="CUR33305.1"/>
    <property type="molecule type" value="Genomic_DNA"/>
</dbReference>
<organism evidence="1 2">
    <name type="scientific">Planktothrix tepida PCC 9214</name>
    <dbReference type="NCBI Taxonomy" id="671072"/>
    <lineage>
        <taxon>Bacteria</taxon>
        <taxon>Bacillati</taxon>
        <taxon>Cyanobacteriota</taxon>
        <taxon>Cyanophyceae</taxon>
        <taxon>Oscillatoriophycideae</taxon>
        <taxon>Oscillatoriales</taxon>
        <taxon>Microcoleaceae</taxon>
        <taxon>Planktothrix</taxon>
    </lineage>
</organism>
<dbReference type="AlphaFoldDB" id="A0A1J1LNZ1"/>
<dbReference type="OrthoDB" id="9881778at2"/>
<name>A0A1J1LNZ1_9CYAN</name>
<sequence>MELLLCYSSTSTVAGAFYSQEKVKQAQELWSSIKNFFPPAILGTLDYTITEELEALMRIG</sequence>
<evidence type="ECO:0000313" key="1">
    <source>
        <dbReference type="EMBL" id="CUR33305.1"/>
    </source>
</evidence>
<gene>
    <name evidence="1" type="ORF">PL9214500552</name>
</gene>
<reference evidence="2" key="1">
    <citation type="submission" date="2015-10" db="EMBL/GenBank/DDBJ databases">
        <authorList>
            <person name="Regsiter A."/>
            <person name="william w."/>
        </authorList>
    </citation>
    <scope>NUCLEOTIDE SEQUENCE [LARGE SCALE GENOMIC DNA]</scope>
</reference>
<dbReference type="RefSeq" id="WP_072719922.1">
    <property type="nucleotide sequence ID" value="NZ_LN889802.1"/>
</dbReference>
<accession>A0A1J1LNZ1</accession>
<keyword evidence="2" id="KW-1185">Reference proteome</keyword>